<reference evidence="1 2" key="1">
    <citation type="submission" date="2019-04" db="EMBL/GenBank/DDBJ databases">
        <title>Azoarcus rhizosphaerae sp. nov. isolated from rhizosphere of Ficus religiosa.</title>
        <authorList>
            <person name="Lin S.-Y."/>
            <person name="Hameed A."/>
            <person name="Hsu Y.-H."/>
            <person name="Young C.-C."/>
        </authorList>
    </citation>
    <scope>NUCLEOTIDE SEQUENCE [LARGE SCALE GENOMIC DNA]</scope>
    <source>
        <strain evidence="1 2">CC-YHH848</strain>
    </source>
</reference>
<evidence type="ECO:0000313" key="2">
    <source>
        <dbReference type="Proteomes" id="UP000307956"/>
    </source>
</evidence>
<evidence type="ECO:0000313" key="1">
    <source>
        <dbReference type="EMBL" id="THF60675.1"/>
    </source>
</evidence>
<sequence length="92" mass="10693">MDRPATDPASGAAPGERRSYHYVREIFDQAYELIGPFFARENRWGNATLDHLAYRVLRENYPQLSFEEVYVLVVASKRVYTERRLERPDAAG</sequence>
<dbReference type="AlphaFoldDB" id="A0A4V3WAU5"/>
<comment type="caution">
    <text evidence="1">The sequence shown here is derived from an EMBL/GenBank/DDBJ whole genome shotgun (WGS) entry which is preliminary data.</text>
</comment>
<accession>A0A4V3WAU5</accession>
<organism evidence="1 2">
    <name type="scientific">Pseudothauera rhizosphaerae</name>
    <dbReference type="NCBI Taxonomy" id="2565932"/>
    <lineage>
        <taxon>Bacteria</taxon>
        <taxon>Pseudomonadati</taxon>
        <taxon>Pseudomonadota</taxon>
        <taxon>Betaproteobacteria</taxon>
        <taxon>Rhodocyclales</taxon>
        <taxon>Zoogloeaceae</taxon>
        <taxon>Pseudothauera</taxon>
    </lineage>
</organism>
<dbReference type="Proteomes" id="UP000307956">
    <property type="component" value="Unassembled WGS sequence"/>
</dbReference>
<protein>
    <submittedName>
        <fullName evidence="1">Uncharacterized protein</fullName>
    </submittedName>
</protein>
<gene>
    <name evidence="1" type="ORF">E6O51_12915</name>
</gene>
<proteinExistence type="predicted"/>
<keyword evidence="2" id="KW-1185">Reference proteome</keyword>
<name>A0A4V3WAU5_9RHOO</name>
<dbReference type="OrthoDB" id="9154592at2"/>
<dbReference type="RefSeq" id="WP_136385404.1">
    <property type="nucleotide sequence ID" value="NZ_SSOD01000009.1"/>
</dbReference>
<dbReference type="EMBL" id="SSOD01000009">
    <property type="protein sequence ID" value="THF60675.1"/>
    <property type="molecule type" value="Genomic_DNA"/>
</dbReference>